<keyword evidence="2" id="KW-0238">DNA-binding</keyword>
<dbReference type="SMART" id="SM00895">
    <property type="entry name" value="FCD"/>
    <property type="match status" value="1"/>
</dbReference>
<dbReference type="Pfam" id="PF07729">
    <property type="entry name" value="FCD"/>
    <property type="match status" value="1"/>
</dbReference>
<keyword evidence="1" id="KW-0805">Transcription regulation</keyword>
<dbReference type="Gene3D" id="1.20.120.530">
    <property type="entry name" value="GntR ligand-binding domain-like"/>
    <property type="match status" value="1"/>
</dbReference>
<dbReference type="PANTHER" id="PTHR43537:SF44">
    <property type="entry name" value="GNTR FAMILY REGULATORY PROTEIN"/>
    <property type="match status" value="1"/>
</dbReference>
<dbReference type="InterPro" id="IPR036388">
    <property type="entry name" value="WH-like_DNA-bd_sf"/>
</dbReference>
<sequence>MELSKQQNASQKNLSFIIAQSLGQLILKGTYLSDSILPSELELSKQFNASRTAIREAIKTLAAKGMVLARPRIGTRVMPASNWNFLDQDLLNWWINSEEKSVVIKHFQVVRLAIEPQACYLAALNATEEQKQSLQLLSNEMVTLEKEFDRPHWIKVDFRFHLTIYRACCNPFLISFANLFRSVYQLYFDAITENDAIEVELHQQLADAIINGNSREAYDLCYTLLTTMNK</sequence>
<dbReference type="PRINTS" id="PR00035">
    <property type="entry name" value="HTHGNTR"/>
</dbReference>
<dbReference type="Pfam" id="PF00392">
    <property type="entry name" value="GntR"/>
    <property type="match status" value="1"/>
</dbReference>
<dbReference type="PROSITE" id="PS50949">
    <property type="entry name" value="HTH_GNTR"/>
    <property type="match status" value="1"/>
</dbReference>
<dbReference type="EMBL" id="SMAS01000009">
    <property type="protein sequence ID" value="TCT30249.1"/>
    <property type="molecule type" value="Genomic_DNA"/>
</dbReference>
<keyword evidence="3" id="KW-0804">Transcription</keyword>
<gene>
    <name evidence="5" type="ORF">EC835_1091</name>
</gene>
<evidence type="ECO:0000256" key="3">
    <source>
        <dbReference type="ARBA" id="ARBA00023163"/>
    </source>
</evidence>
<dbReference type="InterPro" id="IPR008920">
    <property type="entry name" value="TF_FadR/GntR_C"/>
</dbReference>
<reference evidence="5 6" key="1">
    <citation type="submission" date="2019-03" db="EMBL/GenBank/DDBJ databases">
        <title>Genomic analyses of the natural microbiome of Caenorhabditis elegans.</title>
        <authorList>
            <person name="Samuel B."/>
        </authorList>
    </citation>
    <scope>NUCLEOTIDE SEQUENCE [LARGE SCALE GENOMIC DNA]</scope>
    <source>
        <strain evidence="5 6">JUb102</strain>
    </source>
</reference>
<evidence type="ECO:0000313" key="5">
    <source>
        <dbReference type="EMBL" id="TCT30249.1"/>
    </source>
</evidence>
<dbReference type="Gene3D" id="1.10.10.10">
    <property type="entry name" value="Winged helix-like DNA-binding domain superfamily/Winged helix DNA-binding domain"/>
    <property type="match status" value="1"/>
</dbReference>
<comment type="caution">
    <text evidence="5">The sequence shown here is derived from an EMBL/GenBank/DDBJ whole genome shotgun (WGS) entry which is preliminary data.</text>
</comment>
<dbReference type="AlphaFoldDB" id="A0A4R3NG91"/>
<organism evidence="5 6">
    <name type="scientific">Providencia alcalifaciens</name>
    <dbReference type="NCBI Taxonomy" id="126385"/>
    <lineage>
        <taxon>Bacteria</taxon>
        <taxon>Pseudomonadati</taxon>
        <taxon>Pseudomonadota</taxon>
        <taxon>Gammaproteobacteria</taxon>
        <taxon>Enterobacterales</taxon>
        <taxon>Morganellaceae</taxon>
        <taxon>Providencia</taxon>
    </lineage>
</organism>
<dbReference type="InterPro" id="IPR011711">
    <property type="entry name" value="GntR_C"/>
</dbReference>
<dbReference type="CDD" id="cd07377">
    <property type="entry name" value="WHTH_GntR"/>
    <property type="match status" value="1"/>
</dbReference>
<dbReference type="Proteomes" id="UP000295055">
    <property type="component" value="Unassembled WGS sequence"/>
</dbReference>
<protein>
    <submittedName>
        <fullName evidence="5">GntR family transcriptional regulator</fullName>
    </submittedName>
</protein>
<dbReference type="SUPFAM" id="SSF48008">
    <property type="entry name" value="GntR ligand-binding domain-like"/>
    <property type="match status" value="1"/>
</dbReference>
<evidence type="ECO:0000256" key="2">
    <source>
        <dbReference type="ARBA" id="ARBA00023125"/>
    </source>
</evidence>
<dbReference type="GO" id="GO:0003677">
    <property type="term" value="F:DNA binding"/>
    <property type="evidence" value="ECO:0007669"/>
    <property type="project" value="UniProtKB-KW"/>
</dbReference>
<dbReference type="RefSeq" id="WP_132496967.1">
    <property type="nucleotide sequence ID" value="NZ_SMAS01000009.1"/>
</dbReference>
<dbReference type="SMART" id="SM00345">
    <property type="entry name" value="HTH_GNTR"/>
    <property type="match status" value="1"/>
</dbReference>
<evidence type="ECO:0000313" key="6">
    <source>
        <dbReference type="Proteomes" id="UP000295055"/>
    </source>
</evidence>
<dbReference type="InterPro" id="IPR000524">
    <property type="entry name" value="Tscrpt_reg_HTH_GntR"/>
</dbReference>
<feature type="domain" description="HTH gntR-type" evidence="4">
    <location>
        <begin position="12"/>
        <end position="80"/>
    </location>
</feature>
<evidence type="ECO:0000259" key="4">
    <source>
        <dbReference type="PROSITE" id="PS50949"/>
    </source>
</evidence>
<dbReference type="InterPro" id="IPR036390">
    <property type="entry name" value="WH_DNA-bd_sf"/>
</dbReference>
<accession>A0A4R3NG91</accession>
<name>A0A4R3NG91_9GAMM</name>
<dbReference type="SUPFAM" id="SSF46785">
    <property type="entry name" value="Winged helix' DNA-binding domain"/>
    <property type="match status" value="1"/>
</dbReference>
<dbReference type="PANTHER" id="PTHR43537">
    <property type="entry name" value="TRANSCRIPTIONAL REGULATOR, GNTR FAMILY"/>
    <property type="match status" value="1"/>
</dbReference>
<proteinExistence type="predicted"/>
<dbReference type="OrthoDB" id="9028214at2"/>
<dbReference type="GO" id="GO:0003700">
    <property type="term" value="F:DNA-binding transcription factor activity"/>
    <property type="evidence" value="ECO:0007669"/>
    <property type="project" value="InterPro"/>
</dbReference>
<evidence type="ECO:0000256" key="1">
    <source>
        <dbReference type="ARBA" id="ARBA00023015"/>
    </source>
</evidence>